<dbReference type="AlphaFoldDB" id="A0AAV9Z7W8"/>
<dbReference type="InterPro" id="IPR023753">
    <property type="entry name" value="FAD/NAD-binding_dom"/>
</dbReference>
<feature type="domain" description="FAD/NAD(P)-binding" evidence="4">
    <location>
        <begin position="4"/>
        <end position="235"/>
    </location>
</feature>
<dbReference type="Gene3D" id="3.40.50.720">
    <property type="entry name" value="NAD(P)-binding Rossmann-like Domain"/>
    <property type="match status" value="1"/>
</dbReference>
<proteinExistence type="predicted"/>
<dbReference type="PRINTS" id="PR00411">
    <property type="entry name" value="PNDRDTASEI"/>
</dbReference>
<dbReference type="SUPFAM" id="SSF51905">
    <property type="entry name" value="FAD/NAD(P)-binding domain"/>
    <property type="match status" value="2"/>
</dbReference>
<evidence type="ECO:0000256" key="1">
    <source>
        <dbReference type="ARBA" id="ARBA00022630"/>
    </source>
</evidence>
<dbReference type="GO" id="GO:0016491">
    <property type="term" value="F:oxidoreductase activity"/>
    <property type="evidence" value="ECO:0007669"/>
    <property type="project" value="UniProtKB-KW"/>
</dbReference>
<keyword evidence="6" id="KW-1185">Reference proteome</keyword>
<evidence type="ECO:0000313" key="6">
    <source>
        <dbReference type="Proteomes" id="UP001362999"/>
    </source>
</evidence>
<dbReference type="PANTHER" id="PTHR23023">
    <property type="entry name" value="DIMETHYLANILINE MONOOXYGENASE"/>
    <property type="match status" value="1"/>
</dbReference>
<accession>A0AAV9Z7W8</accession>
<dbReference type="EMBL" id="JAWWNJ010000185">
    <property type="protein sequence ID" value="KAK6974369.1"/>
    <property type="molecule type" value="Genomic_DNA"/>
</dbReference>
<keyword evidence="1" id="KW-0285">Flavoprotein</keyword>
<keyword evidence="3" id="KW-0560">Oxidoreductase</keyword>
<name>A0AAV9Z7W8_9AGAR</name>
<evidence type="ECO:0000313" key="5">
    <source>
        <dbReference type="EMBL" id="KAK6974369.1"/>
    </source>
</evidence>
<comment type="caution">
    <text evidence="5">The sequence shown here is derived from an EMBL/GenBank/DDBJ whole genome shotgun (WGS) entry which is preliminary data.</text>
</comment>
<dbReference type="Gene3D" id="3.50.50.60">
    <property type="entry name" value="FAD/NAD(P)-binding domain"/>
    <property type="match status" value="1"/>
</dbReference>
<dbReference type="InterPro" id="IPR050346">
    <property type="entry name" value="FMO-like"/>
</dbReference>
<evidence type="ECO:0000259" key="4">
    <source>
        <dbReference type="Pfam" id="PF07992"/>
    </source>
</evidence>
<protein>
    <submittedName>
        <fullName evidence="5">FAD/NAD-P-binding domain-containing protein</fullName>
    </submittedName>
</protein>
<dbReference type="InterPro" id="IPR036188">
    <property type="entry name" value="FAD/NAD-bd_sf"/>
</dbReference>
<reference evidence="5 6" key="1">
    <citation type="journal article" date="2024" name="J Genomics">
        <title>Draft genome sequencing and assembly of Favolaschia claudopus CIRM-BRFM 2984 isolated from oak limbs.</title>
        <authorList>
            <person name="Navarro D."/>
            <person name="Drula E."/>
            <person name="Chaduli D."/>
            <person name="Cazenave R."/>
            <person name="Ahrendt S."/>
            <person name="Wang J."/>
            <person name="Lipzen A."/>
            <person name="Daum C."/>
            <person name="Barry K."/>
            <person name="Grigoriev I.V."/>
            <person name="Favel A."/>
            <person name="Rosso M.N."/>
            <person name="Martin F."/>
        </authorList>
    </citation>
    <scope>NUCLEOTIDE SEQUENCE [LARGE SCALE GENOMIC DNA]</scope>
    <source>
        <strain evidence="5 6">CIRM-BRFM 2984</strain>
    </source>
</reference>
<evidence type="ECO:0000256" key="2">
    <source>
        <dbReference type="ARBA" id="ARBA00022827"/>
    </source>
</evidence>
<keyword evidence="2" id="KW-0274">FAD</keyword>
<evidence type="ECO:0000256" key="3">
    <source>
        <dbReference type="ARBA" id="ARBA00023002"/>
    </source>
</evidence>
<gene>
    <name evidence="5" type="ORF">R3P38DRAFT_3133522</name>
</gene>
<dbReference type="Pfam" id="PF07992">
    <property type="entry name" value="Pyr_redox_2"/>
    <property type="match status" value="1"/>
</dbReference>
<organism evidence="5 6">
    <name type="scientific">Favolaschia claudopus</name>
    <dbReference type="NCBI Taxonomy" id="2862362"/>
    <lineage>
        <taxon>Eukaryota</taxon>
        <taxon>Fungi</taxon>
        <taxon>Dikarya</taxon>
        <taxon>Basidiomycota</taxon>
        <taxon>Agaricomycotina</taxon>
        <taxon>Agaricomycetes</taxon>
        <taxon>Agaricomycetidae</taxon>
        <taxon>Agaricales</taxon>
        <taxon>Marasmiineae</taxon>
        <taxon>Mycenaceae</taxon>
        <taxon>Favolaschia</taxon>
    </lineage>
</organism>
<sequence>MPSSVVVLGAGAAGLITAHTLLADGFDVCLITRDHTPGGQWAKERLYPGLKLNNVHGEFRFSPLEMTVPLDSATTGGRLSGHDMENYMQEFADKFLKDKIIFDTEVLRIHREEGEENPNPWTVSVRDLNTNSSQTLRFSKMVLCTGGTSKAKIPEYLSSAAAEKVRFGRPIIHSAQFGARLNEIMNIVASKSSNGSSASVVVVGGGKSAQDICAHLASEGIQVTVVYEKTDAFTAGEHPLPDFVRKSRMLSILSPHINQRTRLERFLHTTWLGAKIVHGNWNGIIAGSFKAMKVPEDSPLRLTYSAIWNIHTNDEGIPRDDGFHALVNSGKIKVVAPARVTGFAEDGVVALNNGNSLEADLIILATGYRSSWGDIFDERTAHDIGLHRRSLAENSGPDEWANYRTLSNPPPLHPENMKWSSSVYKGIVPAKNILRRDFAINGAVLATNDGYLFETISHWISSYFLGDRMKLPKTVEAALQHTERDALWLRKRHPDLDLSLNEACTSFSVFWTWPQFSDELLEDMYLPSMRSGRNWFTWPFQIISVDELATLHEERKANRRKNT</sequence>
<dbReference type="Proteomes" id="UP001362999">
    <property type="component" value="Unassembled WGS sequence"/>
</dbReference>